<dbReference type="Proteomes" id="UP000217465">
    <property type="component" value="Unassembled WGS sequence"/>
</dbReference>
<evidence type="ECO:0008006" key="3">
    <source>
        <dbReference type="Google" id="ProtNLM"/>
    </source>
</evidence>
<dbReference type="AlphaFoldDB" id="A0A854WCT1"/>
<protein>
    <recommendedName>
        <fullName evidence="3">DNA-binding protein</fullName>
    </recommendedName>
</protein>
<dbReference type="Pfam" id="PF16264">
    <property type="entry name" value="SatD"/>
    <property type="match status" value="1"/>
</dbReference>
<gene>
    <name evidence="1" type="ORF">A9Y57_01100</name>
</gene>
<proteinExistence type="predicted"/>
<accession>A0A854WCT1</accession>
<dbReference type="RefSeq" id="WP_096633554.1">
    <property type="nucleotide sequence ID" value="NZ_NSGR01000008.1"/>
</dbReference>
<evidence type="ECO:0000313" key="1">
    <source>
        <dbReference type="EMBL" id="PCH12385.1"/>
    </source>
</evidence>
<dbReference type="InterPro" id="IPR032580">
    <property type="entry name" value="SatD"/>
</dbReference>
<organism evidence="1 2">
    <name type="scientific">Streptococcus parauberis</name>
    <dbReference type="NCBI Taxonomy" id="1348"/>
    <lineage>
        <taxon>Bacteria</taxon>
        <taxon>Bacillati</taxon>
        <taxon>Bacillota</taxon>
        <taxon>Bacilli</taxon>
        <taxon>Lactobacillales</taxon>
        <taxon>Streptococcaceae</taxon>
        <taxon>Streptococcus</taxon>
    </lineage>
</organism>
<reference evidence="1 2" key="1">
    <citation type="submission" date="2016-06" db="EMBL/GenBank/DDBJ databases">
        <authorList>
            <person name="Haines A.N."/>
            <person name="Council K.R."/>
        </authorList>
    </citation>
    <scope>NUCLEOTIDE SEQUENCE [LARGE SCALE GENOMIC DNA]</scope>
    <source>
        <strain evidence="1 2">SP158-29</strain>
    </source>
</reference>
<dbReference type="EMBL" id="NSGR01000008">
    <property type="protein sequence ID" value="PCH12385.1"/>
    <property type="molecule type" value="Genomic_DNA"/>
</dbReference>
<name>A0A854WCT1_9STRE</name>
<sequence>MNYLAVIGDVIDSKSLENRYDVQNNFKACLQAINEKYKEEIVSKFSLTLGDEFQGLLSPQVNIFQVIDDIILLMKPYQIRFGIGLGQILTDINPDVSIGADGPAYWNARQAINYIHEKNDYGQNHLAFQSDNKLTSKVINSLLAAGEAIKNNWVTSQQEVFETMLSENIYAEDFNQALLAKEMKLDPSALSKRLKSSSIKVYFRTRLTACDLYQQGLEEETK</sequence>
<comment type="caution">
    <text evidence="1">The sequence shown here is derived from an EMBL/GenBank/DDBJ whole genome shotgun (WGS) entry which is preliminary data.</text>
</comment>
<evidence type="ECO:0000313" key="2">
    <source>
        <dbReference type="Proteomes" id="UP000217465"/>
    </source>
</evidence>